<organism evidence="2 3">
    <name type="scientific">Aegilops tauschii subsp. strangulata</name>
    <name type="common">Goatgrass</name>
    <dbReference type="NCBI Taxonomy" id="200361"/>
    <lineage>
        <taxon>Eukaryota</taxon>
        <taxon>Viridiplantae</taxon>
        <taxon>Streptophyta</taxon>
        <taxon>Embryophyta</taxon>
        <taxon>Tracheophyta</taxon>
        <taxon>Spermatophyta</taxon>
        <taxon>Magnoliopsida</taxon>
        <taxon>Liliopsida</taxon>
        <taxon>Poales</taxon>
        <taxon>Poaceae</taxon>
        <taxon>BOP clade</taxon>
        <taxon>Pooideae</taxon>
        <taxon>Triticodae</taxon>
        <taxon>Triticeae</taxon>
        <taxon>Triticinae</taxon>
        <taxon>Aegilops</taxon>
    </lineage>
</organism>
<evidence type="ECO:0000313" key="2">
    <source>
        <dbReference type="EnsemblPlants" id="AET5Gv20123700.13"/>
    </source>
</evidence>
<evidence type="ECO:0000313" key="3">
    <source>
        <dbReference type="Proteomes" id="UP000015105"/>
    </source>
</evidence>
<dbReference type="Proteomes" id="UP000015105">
    <property type="component" value="Chromosome 5D"/>
</dbReference>
<reference evidence="2" key="4">
    <citation type="submission" date="2019-03" db="UniProtKB">
        <authorList>
            <consortium name="EnsemblPlants"/>
        </authorList>
    </citation>
    <scope>IDENTIFICATION</scope>
</reference>
<reference evidence="3" key="2">
    <citation type="journal article" date="2017" name="Nat. Plants">
        <title>The Aegilops tauschii genome reveals multiple impacts of transposons.</title>
        <authorList>
            <person name="Zhao G."/>
            <person name="Zou C."/>
            <person name="Li K."/>
            <person name="Wang K."/>
            <person name="Li T."/>
            <person name="Gao L."/>
            <person name="Zhang X."/>
            <person name="Wang H."/>
            <person name="Yang Z."/>
            <person name="Liu X."/>
            <person name="Jiang W."/>
            <person name="Mao L."/>
            <person name="Kong X."/>
            <person name="Jiao Y."/>
            <person name="Jia J."/>
        </authorList>
    </citation>
    <scope>NUCLEOTIDE SEQUENCE [LARGE SCALE GENOMIC DNA]</scope>
    <source>
        <strain evidence="3">cv. AL8/78</strain>
    </source>
</reference>
<dbReference type="EnsemblPlants" id="AET5Gv20123700.13">
    <property type="protein sequence ID" value="AET5Gv20123700.13"/>
    <property type="gene ID" value="AET5Gv20123700"/>
</dbReference>
<keyword evidence="3" id="KW-1185">Reference proteome</keyword>
<accession>A0A453JMP0</accession>
<dbReference type="Gramene" id="AET5Gv20123700.13">
    <property type="protein sequence ID" value="AET5Gv20123700.13"/>
    <property type="gene ID" value="AET5Gv20123700"/>
</dbReference>
<proteinExistence type="predicted"/>
<dbReference type="AlphaFoldDB" id="A0A453JMP0"/>
<keyword evidence="1" id="KW-1133">Transmembrane helix</keyword>
<keyword evidence="1" id="KW-0812">Transmembrane</keyword>
<reference evidence="2" key="3">
    <citation type="journal article" date="2017" name="Nature">
        <title>Genome sequence of the progenitor of the wheat D genome Aegilops tauschii.</title>
        <authorList>
            <person name="Luo M.C."/>
            <person name="Gu Y.Q."/>
            <person name="Puiu D."/>
            <person name="Wang H."/>
            <person name="Twardziok S.O."/>
            <person name="Deal K.R."/>
            <person name="Huo N."/>
            <person name="Zhu T."/>
            <person name="Wang L."/>
            <person name="Wang Y."/>
            <person name="McGuire P.E."/>
            <person name="Liu S."/>
            <person name="Long H."/>
            <person name="Ramasamy R.K."/>
            <person name="Rodriguez J.C."/>
            <person name="Van S.L."/>
            <person name="Yuan L."/>
            <person name="Wang Z."/>
            <person name="Xia Z."/>
            <person name="Xiao L."/>
            <person name="Anderson O.D."/>
            <person name="Ouyang S."/>
            <person name="Liang Y."/>
            <person name="Zimin A.V."/>
            <person name="Pertea G."/>
            <person name="Qi P."/>
            <person name="Bennetzen J.L."/>
            <person name="Dai X."/>
            <person name="Dawson M.W."/>
            <person name="Muller H.G."/>
            <person name="Kugler K."/>
            <person name="Rivarola-Duarte L."/>
            <person name="Spannagl M."/>
            <person name="Mayer K.F.X."/>
            <person name="Lu F.H."/>
            <person name="Bevan M.W."/>
            <person name="Leroy P."/>
            <person name="Li P."/>
            <person name="You F.M."/>
            <person name="Sun Q."/>
            <person name="Liu Z."/>
            <person name="Lyons E."/>
            <person name="Wicker T."/>
            <person name="Salzberg S.L."/>
            <person name="Devos K.M."/>
            <person name="Dvorak J."/>
        </authorList>
    </citation>
    <scope>NUCLEOTIDE SEQUENCE [LARGE SCALE GENOMIC DNA]</scope>
    <source>
        <strain evidence="2">cv. AL8/78</strain>
    </source>
</reference>
<keyword evidence="1" id="KW-0472">Membrane</keyword>
<protein>
    <submittedName>
        <fullName evidence="2">Uncharacterized protein</fullName>
    </submittedName>
</protein>
<sequence length="73" mass="8289">MYRIYSCIQSIIFYPILTEGEKCLFFCRRALRCPVVFAPAVANDKVLSGVPFSFLPLLALAIVQLLKICVQYN</sequence>
<evidence type="ECO:0000256" key="1">
    <source>
        <dbReference type="SAM" id="Phobius"/>
    </source>
</evidence>
<reference evidence="2" key="5">
    <citation type="journal article" date="2021" name="G3 (Bethesda)">
        <title>Aegilops tauschii genome assembly Aet v5.0 features greater sequence contiguity and improved annotation.</title>
        <authorList>
            <person name="Wang L."/>
            <person name="Zhu T."/>
            <person name="Rodriguez J.C."/>
            <person name="Deal K.R."/>
            <person name="Dubcovsky J."/>
            <person name="McGuire P.E."/>
            <person name="Lux T."/>
            <person name="Spannagl M."/>
            <person name="Mayer K.F.X."/>
            <person name="Baldrich P."/>
            <person name="Meyers B.C."/>
            <person name="Huo N."/>
            <person name="Gu Y.Q."/>
            <person name="Zhou H."/>
            <person name="Devos K.M."/>
            <person name="Bennetzen J.L."/>
            <person name="Unver T."/>
            <person name="Budak H."/>
            <person name="Gulick P.J."/>
            <person name="Galiba G."/>
            <person name="Kalapos B."/>
            <person name="Nelson D.R."/>
            <person name="Li P."/>
            <person name="You F.M."/>
            <person name="Luo M.C."/>
            <person name="Dvorak J."/>
        </authorList>
    </citation>
    <scope>NUCLEOTIDE SEQUENCE [LARGE SCALE GENOMIC DNA]</scope>
    <source>
        <strain evidence="2">cv. AL8/78</strain>
    </source>
</reference>
<name>A0A453JMP0_AEGTS</name>
<feature type="transmembrane region" description="Helical" evidence="1">
    <location>
        <begin position="52"/>
        <end position="70"/>
    </location>
</feature>
<reference evidence="3" key="1">
    <citation type="journal article" date="2014" name="Science">
        <title>Ancient hybridizations among the ancestral genomes of bread wheat.</title>
        <authorList>
            <consortium name="International Wheat Genome Sequencing Consortium,"/>
            <person name="Marcussen T."/>
            <person name="Sandve S.R."/>
            <person name="Heier L."/>
            <person name="Spannagl M."/>
            <person name="Pfeifer M."/>
            <person name="Jakobsen K.S."/>
            <person name="Wulff B.B."/>
            <person name="Steuernagel B."/>
            <person name="Mayer K.F."/>
            <person name="Olsen O.A."/>
        </authorList>
    </citation>
    <scope>NUCLEOTIDE SEQUENCE [LARGE SCALE GENOMIC DNA]</scope>
    <source>
        <strain evidence="3">cv. AL8/78</strain>
    </source>
</reference>